<sequence>MNQNEPVVFKSEDSLWQMLQQGTKSWDARHFDANDERIRRLILGHWEKNPNPGRLAYYEYDEPFVCFLNKLTGQTLQFRFRGLITTGWAPGWCFIQLGGLVGTYDADGSGASV</sequence>
<gene>
    <name evidence="1" type="ORF">S12H4_05010</name>
</gene>
<organism evidence="1">
    <name type="scientific">marine sediment metagenome</name>
    <dbReference type="NCBI Taxonomy" id="412755"/>
    <lineage>
        <taxon>unclassified sequences</taxon>
        <taxon>metagenomes</taxon>
        <taxon>ecological metagenomes</taxon>
    </lineage>
</organism>
<reference evidence="1" key="1">
    <citation type="journal article" date="2014" name="Front. Microbiol.">
        <title>High frequency of phylogenetically diverse reductive dehalogenase-homologous genes in deep subseafloor sedimentary metagenomes.</title>
        <authorList>
            <person name="Kawai M."/>
            <person name="Futagami T."/>
            <person name="Toyoda A."/>
            <person name="Takaki Y."/>
            <person name="Nishi S."/>
            <person name="Hori S."/>
            <person name="Arai W."/>
            <person name="Tsubouchi T."/>
            <person name="Morono Y."/>
            <person name="Uchiyama I."/>
            <person name="Ito T."/>
            <person name="Fujiyama A."/>
            <person name="Inagaki F."/>
            <person name="Takami H."/>
        </authorList>
    </citation>
    <scope>NUCLEOTIDE SEQUENCE</scope>
    <source>
        <strain evidence="1">Expedition CK06-06</strain>
    </source>
</reference>
<proteinExistence type="predicted"/>
<comment type="caution">
    <text evidence="1">The sequence shown here is derived from an EMBL/GenBank/DDBJ whole genome shotgun (WGS) entry which is preliminary data.</text>
</comment>
<dbReference type="AlphaFoldDB" id="X1REU5"/>
<protein>
    <submittedName>
        <fullName evidence="1">Uncharacterized protein</fullName>
    </submittedName>
</protein>
<accession>X1REU5</accession>
<dbReference type="EMBL" id="BARW01001613">
    <property type="protein sequence ID" value="GAI61675.1"/>
    <property type="molecule type" value="Genomic_DNA"/>
</dbReference>
<evidence type="ECO:0000313" key="1">
    <source>
        <dbReference type="EMBL" id="GAI61675.1"/>
    </source>
</evidence>
<name>X1REU5_9ZZZZ</name>